<gene>
    <name evidence="1" type="ORF">QI031_01465</name>
</gene>
<evidence type="ECO:0000313" key="2">
    <source>
        <dbReference type="Proteomes" id="UP001223520"/>
    </source>
</evidence>
<name>A0AAJ6NTG4_9CYAN</name>
<dbReference type="KEGG" id="hbq:QI031_01465"/>
<sequence length="42" mass="4779">MKSVITKDLWSSFSISEQIKQIFLLWKIKVAGIKITNAIALD</sequence>
<dbReference type="AlphaFoldDB" id="A0AAJ6NTG4"/>
<reference evidence="1 2" key="1">
    <citation type="journal article" date="2023" name="Limnol Oceanogr Lett">
        <title>Environmental adaptations by the intertidal Antarctic cyanobacterium Halotia branconii CENA392 as revealed using long-read genome sequencing.</title>
        <authorList>
            <person name="Dextro R.B."/>
            <person name="Delbaje E."/>
            <person name="Freitas P.N.N."/>
            <person name="Geraldes V."/>
            <person name="Pinto E."/>
            <person name="Long P.F."/>
            <person name="Fiore M.F."/>
        </authorList>
    </citation>
    <scope>NUCLEOTIDE SEQUENCE [LARGE SCALE GENOMIC DNA]</scope>
    <source>
        <strain evidence="1 2">CENA392</strain>
    </source>
</reference>
<dbReference type="Proteomes" id="UP001223520">
    <property type="component" value="Chromosome"/>
</dbReference>
<dbReference type="EMBL" id="CP124543">
    <property type="protein sequence ID" value="WGV26211.1"/>
    <property type="molecule type" value="Genomic_DNA"/>
</dbReference>
<evidence type="ECO:0000313" key="1">
    <source>
        <dbReference type="EMBL" id="WGV26211.1"/>
    </source>
</evidence>
<dbReference type="RefSeq" id="WP_281483466.1">
    <property type="nucleotide sequence ID" value="NZ_CP124543.1"/>
</dbReference>
<proteinExistence type="predicted"/>
<protein>
    <submittedName>
        <fullName evidence="1">Uncharacterized protein</fullName>
    </submittedName>
</protein>
<organism evidence="1 2">
    <name type="scientific">Halotia branconii CENA392</name>
    <dbReference type="NCBI Taxonomy" id="1539056"/>
    <lineage>
        <taxon>Bacteria</taxon>
        <taxon>Bacillati</taxon>
        <taxon>Cyanobacteriota</taxon>
        <taxon>Cyanophyceae</taxon>
        <taxon>Nostocales</taxon>
        <taxon>Nodulariaceae</taxon>
        <taxon>Halotia</taxon>
    </lineage>
</organism>
<accession>A0AAJ6NTG4</accession>
<keyword evidence="2" id="KW-1185">Reference proteome</keyword>